<dbReference type="PANTHER" id="PTHR47328">
    <property type="match status" value="1"/>
</dbReference>
<dbReference type="PANTHER" id="PTHR47328:SF1">
    <property type="entry name" value="RUTC FAMILY PROTEIN YOAB"/>
    <property type="match status" value="1"/>
</dbReference>
<dbReference type="InterPro" id="IPR006175">
    <property type="entry name" value="YjgF/YER057c/UK114"/>
</dbReference>
<accession>A0A4R3IXK2</accession>
<evidence type="ECO:0000313" key="1">
    <source>
        <dbReference type="EMBL" id="TCS55257.1"/>
    </source>
</evidence>
<dbReference type="SUPFAM" id="SSF55298">
    <property type="entry name" value="YjgF-like"/>
    <property type="match status" value="1"/>
</dbReference>
<dbReference type="EMBL" id="SLZU01000031">
    <property type="protein sequence ID" value="TCS55257.1"/>
    <property type="molecule type" value="Genomic_DNA"/>
</dbReference>
<dbReference type="InterPro" id="IPR035709">
    <property type="entry name" value="YoaB-like"/>
</dbReference>
<name>A0A4R3IXK2_9RHOB</name>
<dbReference type="CDD" id="cd06150">
    <property type="entry name" value="YjgF_YER057c_UK114_like_2"/>
    <property type="match status" value="1"/>
</dbReference>
<gene>
    <name evidence="1" type="ORF">EDD52_1319</name>
</gene>
<evidence type="ECO:0000313" key="2">
    <source>
        <dbReference type="Proteomes" id="UP000295696"/>
    </source>
</evidence>
<reference evidence="1 2" key="1">
    <citation type="submission" date="2019-03" db="EMBL/GenBank/DDBJ databases">
        <title>Genomic Encyclopedia of Type Strains, Phase IV (KMG-IV): sequencing the most valuable type-strain genomes for metagenomic binning, comparative biology and taxonomic classification.</title>
        <authorList>
            <person name="Goeker M."/>
        </authorList>
    </citation>
    <scope>NUCLEOTIDE SEQUENCE [LARGE SCALE GENOMIC DNA]</scope>
    <source>
        <strain evidence="1 2">DSM 104836</strain>
    </source>
</reference>
<dbReference type="OrthoDB" id="9803101at2"/>
<organism evidence="1 2">
    <name type="scientific">Primorskyibacter sedentarius</name>
    <dbReference type="NCBI Taxonomy" id="745311"/>
    <lineage>
        <taxon>Bacteria</taxon>
        <taxon>Pseudomonadati</taxon>
        <taxon>Pseudomonadota</taxon>
        <taxon>Alphaproteobacteria</taxon>
        <taxon>Rhodobacterales</taxon>
        <taxon>Roseobacteraceae</taxon>
        <taxon>Primorskyibacter</taxon>
    </lineage>
</organism>
<keyword evidence="2" id="KW-1185">Reference proteome</keyword>
<proteinExistence type="predicted"/>
<protein>
    <submittedName>
        <fullName evidence="1">Enamine deaminase RidA (YjgF/YER057c/UK114 family)</fullName>
    </submittedName>
</protein>
<dbReference type="RefSeq" id="WP_132248697.1">
    <property type="nucleotide sequence ID" value="NZ_SLZU01000031.1"/>
</dbReference>
<comment type="caution">
    <text evidence="1">The sequence shown here is derived from an EMBL/GenBank/DDBJ whole genome shotgun (WGS) entry which is preliminary data.</text>
</comment>
<dbReference type="InterPro" id="IPR035959">
    <property type="entry name" value="RutC-like_sf"/>
</dbReference>
<dbReference type="Gene3D" id="3.30.1330.40">
    <property type="entry name" value="RutC-like"/>
    <property type="match status" value="1"/>
</dbReference>
<dbReference type="AlphaFoldDB" id="A0A4R3IXK2"/>
<dbReference type="Proteomes" id="UP000295696">
    <property type="component" value="Unassembled WGS sequence"/>
</dbReference>
<dbReference type="Pfam" id="PF01042">
    <property type="entry name" value="Ribonuc_L-PSP"/>
    <property type="match status" value="1"/>
</dbReference>
<sequence length="113" mass="12646">MERFVQTNVLSKVVRRNDHVWVSGLTANDKTGDVGAQTSDILQQFDEYLAIAGTDRNRLIRVNVWLADIRDFPAMNAAWEAWVPKDNLPARATVEAKLGGQNSLVEMMAEAFV</sequence>